<accession>A0ABV5GNG6</accession>
<dbReference type="Proteomes" id="UP001589607">
    <property type="component" value="Unassembled WGS sequence"/>
</dbReference>
<evidence type="ECO:0000313" key="1">
    <source>
        <dbReference type="EMBL" id="MFB9096927.1"/>
    </source>
</evidence>
<keyword evidence="2" id="KW-1185">Reference proteome</keyword>
<proteinExistence type="predicted"/>
<name>A0ABV5GNG6_9FLAO</name>
<sequence length="210" mass="24177">MIKKDKMEALYKKYYIDRNFEREEIFTALKAKYAIESVLYPGSFAHITPSFIFPKTTYIDSDKGALSFFEEMEFVNEMAINRKKYQEDTTIQFFGQNYNSPLPLAKESFDLLISHYGGIISQPCKKYLKIGGLLLVNNSHADAGVAYLDDNFTLIATINCDRKNKISEENLSSYFIPKKKQNITITSLINSQKGIGYTTTADLYIFRKIR</sequence>
<evidence type="ECO:0000313" key="2">
    <source>
        <dbReference type="Proteomes" id="UP001589607"/>
    </source>
</evidence>
<gene>
    <name evidence="1" type="ORF">ACFFVF_10400</name>
</gene>
<organism evidence="1 2">
    <name type="scientific">Flavobacterium jumunjinense</name>
    <dbReference type="NCBI Taxonomy" id="998845"/>
    <lineage>
        <taxon>Bacteria</taxon>
        <taxon>Pseudomonadati</taxon>
        <taxon>Bacteroidota</taxon>
        <taxon>Flavobacteriia</taxon>
        <taxon>Flavobacteriales</taxon>
        <taxon>Flavobacteriaceae</taxon>
        <taxon>Flavobacterium</taxon>
    </lineage>
</organism>
<reference evidence="1 2" key="1">
    <citation type="submission" date="2024-09" db="EMBL/GenBank/DDBJ databases">
        <authorList>
            <person name="Sun Q."/>
            <person name="Mori K."/>
        </authorList>
    </citation>
    <scope>NUCLEOTIDE SEQUENCE [LARGE SCALE GENOMIC DNA]</scope>
    <source>
        <strain evidence="1 2">CECT 7955</strain>
    </source>
</reference>
<dbReference type="EMBL" id="JBHMEY010000028">
    <property type="protein sequence ID" value="MFB9096927.1"/>
    <property type="molecule type" value="Genomic_DNA"/>
</dbReference>
<comment type="caution">
    <text evidence="1">The sequence shown here is derived from an EMBL/GenBank/DDBJ whole genome shotgun (WGS) entry which is preliminary data.</text>
</comment>
<dbReference type="RefSeq" id="WP_236452835.1">
    <property type="nucleotide sequence ID" value="NZ_CBCSGE010000031.1"/>
</dbReference>
<protein>
    <submittedName>
        <fullName evidence="1">Uncharacterized protein</fullName>
    </submittedName>
</protein>